<comment type="caution">
    <text evidence="2">The sequence shown here is derived from an EMBL/GenBank/DDBJ whole genome shotgun (WGS) entry which is preliminary data.</text>
</comment>
<organism evidence="2 3">
    <name type="scientific">Aphis craccivora</name>
    <name type="common">Cowpea aphid</name>
    <dbReference type="NCBI Taxonomy" id="307492"/>
    <lineage>
        <taxon>Eukaryota</taxon>
        <taxon>Metazoa</taxon>
        <taxon>Ecdysozoa</taxon>
        <taxon>Arthropoda</taxon>
        <taxon>Hexapoda</taxon>
        <taxon>Insecta</taxon>
        <taxon>Pterygota</taxon>
        <taxon>Neoptera</taxon>
        <taxon>Paraneoptera</taxon>
        <taxon>Hemiptera</taxon>
        <taxon>Sternorrhyncha</taxon>
        <taxon>Aphidomorpha</taxon>
        <taxon>Aphidoidea</taxon>
        <taxon>Aphididae</taxon>
        <taxon>Aphidini</taxon>
        <taxon>Aphis</taxon>
        <taxon>Aphis</taxon>
    </lineage>
</organism>
<sequence>MAESWILTNKPEFLAGFMAFKIKDPTVFPVAMFTESVLKMYKSKPGQWWNIMKFRTSKGGKLPLEFCLFFSDLLSIPPSSASLERIFSTFGLIWNKLRNRLGHEKAAKLVKVHRFLNLKTPLAELTELEEDFF</sequence>
<evidence type="ECO:0000259" key="1">
    <source>
        <dbReference type="Pfam" id="PF05699"/>
    </source>
</evidence>
<gene>
    <name evidence="2" type="ORF">FWK35_00038605</name>
</gene>
<protein>
    <submittedName>
        <fullName evidence="2">BED-type domain-containing protein</fullName>
    </submittedName>
</protein>
<dbReference type="AlphaFoldDB" id="A0A6G0VVM7"/>
<dbReference type="SUPFAM" id="SSF53098">
    <property type="entry name" value="Ribonuclease H-like"/>
    <property type="match status" value="1"/>
</dbReference>
<reference evidence="2 3" key="1">
    <citation type="submission" date="2019-08" db="EMBL/GenBank/DDBJ databases">
        <title>Whole genome of Aphis craccivora.</title>
        <authorList>
            <person name="Voronova N.V."/>
            <person name="Shulinski R.S."/>
            <person name="Bandarenka Y.V."/>
            <person name="Zhorov D.G."/>
            <person name="Warner D."/>
        </authorList>
    </citation>
    <scope>NUCLEOTIDE SEQUENCE [LARGE SCALE GENOMIC DNA]</scope>
    <source>
        <strain evidence="2">180601</strain>
        <tissue evidence="2">Whole Body</tissue>
    </source>
</reference>
<evidence type="ECO:0000313" key="3">
    <source>
        <dbReference type="Proteomes" id="UP000478052"/>
    </source>
</evidence>
<dbReference type="EMBL" id="VUJU01011349">
    <property type="protein sequence ID" value="KAF0711211.1"/>
    <property type="molecule type" value="Genomic_DNA"/>
</dbReference>
<keyword evidence="3" id="KW-1185">Reference proteome</keyword>
<dbReference type="Proteomes" id="UP000478052">
    <property type="component" value="Unassembled WGS sequence"/>
</dbReference>
<evidence type="ECO:0000313" key="2">
    <source>
        <dbReference type="EMBL" id="KAF0711211.1"/>
    </source>
</evidence>
<feature type="domain" description="HAT C-terminal dimerisation" evidence="1">
    <location>
        <begin position="33"/>
        <end position="114"/>
    </location>
</feature>
<dbReference type="GO" id="GO:0046983">
    <property type="term" value="F:protein dimerization activity"/>
    <property type="evidence" value="ECO:0007669"/>
    <property type="project" value="InterPro"/>
</dbReference>
<accession>A0A6G0VVM7</accession>
<name>A0A6G0VVM7_APHCR</name>
<dbReference type="Pfam" id="PF05699">
    <property type="entry name" value="Dimer_Tnp_hAT"/>
    <property type="match status" value="1"/>
</dbReference>
<proteinExistence type="predicted"/>
<dbReference type="InterPro" id="IPR012337">
    <property type="entry name" value="RNaseH-like_sf"/>
</dbReference>
<dbReference type="InterPro" id="IPR008906">
    <property type="entry name" value="HATC_C_dom"/>
</dbReference>
<dbReference type="OrthoDB" id="6931478at2759"/>